<accession>A0A9P6KVX4</accession>
<organism evidence="2 3">
    <name type="scientific">Paraphaeosphaeria minitans</name>
    <dbReference type="NCBI Taxonomy" id="565426"/>
    <lineage>
        <taxon>Eukaryota</taxon>
        <taxon>Fungi</taxon>
        <taxon>Dikarya</taxon>
        <taxon>Ascomycota</taxon>
        <taxon>Pezizomycotina</taxon>
        <taxon>Dothideomycetes</taxon>
        <taxon>Pleosporomycetidae</taxon>
        <taxon>Pleosporales</taxon>
        <taxon>Massarineae</taxon>
        <taxon>Didymosphaeriaceae</taxon>
        <taxon>Paraphaeosphaeria</taxon>
    </lineage>
</organism>
<dbReference type="InterPro" id="IPR000999">
    <property type="entry name" value="RNase_III_dom"/>
</dbReference>
<reference evidence="2" key="1">
    <citation type="journal article" date="2020" name="Mol. Plant Microbe Interact.">
        <title>Genome Sequence of the Biocontrol Agent Coniothyrium minitans strain Conio (IMI 134523).</title>
        <authorList>
            <person name="Patel D."/>
            <person name="Shittu T.A."/>
            <person name="Baroncelli R."/>
            <person name="Muthumeenakshi S."/>
            <person name="Osborne T.H."/>
            <person name="Janganan T.K."/>
            <person name="Sreenivasaprasad S."/>
        </authorList>
    </citation>
    <scope>NUCLEOTIDE SEQUENCE</scope>
    <source>
        <strain evidence="2">Conio</strain>
    </source>
</reference>
<dbReference type="GO" id="GO:0006396">
    <property type="term" value="P:RNA processing"/>
    <property type="evidence" value="ECO:0007669"/>
    <property type="project" value="InterPro"/>
</dbReference>
<dbReference type="AlphaFoldDB" id="A0A9P6KVX4"/>
<dbReference type="Pfam" id="PF14622">
    <property type="entry name" value="Ribonucleas_3_3"/>
    <property type="match status" value="1"/>
</dbReference>
<dbReference type="Proteomes" id="UP000756921">
    <property type="component" value="Unassembled WGS sequence"/>
</dbReference>
<dbReference type="GO" id="GO:0004525">
    <property type="term" value="F:ribonuclease III activity"/>
    <property type="evidence" value="ECO:0007669"/>
    <property type="project" value="InterPro"/>
</dbReference>
<evidence type="ECO:0000313" key="2">
    <source>
        <dbReference type="EMBL" id="KAF9741398.1"/>
    </source>
</evidence>
<dbReference type="CDD" id="cd00593">
    <property type="entry name" value="RIBOc"/>
    <property type="match status" value="1"/>
</dbReference>
<keyword evidence="3" id="KW-1185">Reference proteome</keyword>
<dbReference type="PROSITE" id="PS50142">
    <property type="entry name" value="RNASE_3_2"/>
    <property type="match status" value="1"/>
</dbReference>
<comment type="caution">
    <text evidence="2">The sequence shown here is derived from an EMBL/GenBank/DDBJ whole genome shotgun (WGS) entry which is preliminary data.</text>
</comment>
<protein>
    <submittedName>
        <fullName evidence="2">RNase iii</fullName>
    </submittedName>
</protein>
<dbReference type="InterPro" id="IPR036389">
    <property type="entry name" value="RNase_III_sf"/>
</dbReference>
<sequence length="149" mass="16167">MKVDTNIAEVERIFAHVFANKLLCAEAIQAASPFATLWIGGKIHTLEMNKRLAVLGDVVANLVLCRSWFRERGQTGAAWNNIRQTRLSNESLAQLGRTLGLEATIVSAPNPGEKGLRVMATTFEAILGAIYEDGGEEAVARAMDRVGLT</sequence>
<proteinExistence type="predicted"/>
<dbReference type="SUPFAM" id="SSF69065">
    <property type="entry name" value="RNase III domain-like"/>
    <property type="match status" value="1"/>
</dbReference>
<feature type="domain" description="RNase III" evidence="1">
    <location>
        <begin position="7"/>
        <end position="135"/>
    </location>
</feature>
<dbReference type="Gene3D" id="1.10.1520.10">
    <property type="entry name" value="Ribonuclease III domain"/>
    <property type="match status" value="1"/>
</dbReference>
<dbReference type="EMBL" id="WJXW01000001">
    <property type="protein sequence ID" value="KAF9741398.1"/>
    <property type="molecule type" value="Genomic_DNA"/>
</dbReference>
<name>A0A9P6KVX4_9PLEO</name>
<dbReference type="OrthoDB" id="67027at2759"/>
<evidence type="ECO:0000259" key="1">
    <source>
        <dbReference type="PROSITE" id="PS50142"/>
    </source>
</evidence>
<dbReference type="SMART" id="SM00535">
    <property type="entry name" value="RIBOc"/>
    <property type="match status" value="1"/>
</dbReference>
<gene>
    <name evidence="2" type="ORF">PMIN01_00937</name>
</gene>
<evidence type="ECO:0000313" key="3">
    <source>
        <dbReference type="Proteomes" id="UP000756921"/>
    </source>
</evidence>